<dbReference type="EMBL" id="KN847318">
    <property type="protein sequence ID" value="KIW57773.1"/>
    <property type="molecule type" value="Genomic_DNA"/>
</dbReference>
<reference evidence="13 14" key="1">
    <citation type="submission" date="2015-01" db="EMBL/GenBank/DDBJ databases">
        <title>The Genome Sequence of Exophiala xenobiotica CBS118157.</title>
        <authorList>
            <consortium name="The Broad Institute Genomics Platform"/>
            <person name="Cuomo C."/>
            <person name="de Hoog S."/>
            <person name="Gorbushina A."/>
            <person name="Stielow B."/>
            <person name="Teixiera M."/>
            <person name="Abouelleil A."/>
            <person name="Chapman S.B."/>
            <person name="Priest M."/>
            <person name="Young S.K."/>
            <person name="Wortman J."/>
            <person name="Nusbaum C."/>
            <person name="Birren B."/>
        </authorList>
    </citation>
    <scope>NUCLEOTIDE SEQUENCE [LARGE SCALE GENOMIC DNA]</scope>
    <source>
        <strain evidence="13 14">CBS 118157</strain>
    </source>
</reference>
<dbReference type="InterPro" id="IPR008979">
    <property type="entry name" value="Galactose-bd-like_sf"/>
</dbReference>
<dbReference type="PANTHER" id="PTHR42732:SF1">
    <property type="entry name" value="BETA-MANNOSIDASE"/>
    <property type="match status" value="1"/>
</dbReference>
<dbReference type="SUPFAM" id="SSF49785">
    <property type="entry name" value="Galactose-binding domain-like"/>
    <property type="match status" value="1"/>
</dbReference>
<dbReference type="GeneID" id="25324241"/>
<protein>
    <recommendedName>
        <fullName evidence="15">Beta-galactosidase</fullName>
    </recommendedName>
</protein>
<proteinExistence type="inferred from homology"/>
<evidence type="ECO:0008006" key="15">
    <source>
        <dbReference type="Google" id="ProtNLM"/>
    </source>
</evidence>
<dbReference type="Pfam" id="PF02836">
    <property type="entry name" value="Glyco_hydro_2_C"/>
    <property type="match status" value="1"/>
</dbReference>
<dbReference type="SUPFAM" id="SSF49303">
    <property type="entry name" value="beta-Galactosidase/glucuronidase domain"/>
    <property type="match status" value="1"/>
</dbReference>
<dbReference type="Gene3D" id="2.60.40.10">
    <property type="entry name" value="Immunoglobulins"/>
    <property type="match status" value="3"/>
</dbReference>
<dbReference type="InterPro" id="IPR013783">
    <property type="entry name" value="Ig-like_fold"/>
</dbReference>
<dbReference type="Pfam" id="PF18565">
    <property type="entry name" value="Glyco_hydro2_C5"/>
    <property type="match status" value="1"/>
</dbReference>
<dbReference type="Pfam" id="PF00703">
    <property type="entry name" value="Glyco_hydro_2"/>
    <property type="match status" value="1"/>
</dbReference>
<evidence type="ECO:0000256" key="3">
    <source>
        <dbReference type="ARBA" id="ARBA00022801"/>
    </source>
</evidence>
<feature type="domain" description="DUF4982" evidence="11">
    <location>
        <begin position="1191"/>
        <end position="1250"/>
    </location>
</feature>
<dbReference type="InterPro" id="IPR036396">
    <property type="entry name" value="Cyt_P450_sf"/>
</dbReference>
<keyword evidence="2 7" id="KW-0479">Metal-binding</keyword>
<evidence type="ECO:0000313" key="14">
    <source>
        <dbReference type="Proteomes" id="UP000054342"/>
    </source>
</evidence>
<dbReference type="InterPro" id="IPR017853">
    <property type="entry name" value="GH"/>
</dbReference>
<dbReference type="HOGENOM" id="CLU_256358_0_0_1"/>
<keyword evidence="5 7" id="KW-0408">Iron</keyword>
<keyword evidence="7" id="KW-0349">Heme</keyword>
<evidence type="ECO:0000259" key="10">
    <source>
        <dbReference type="Pfam" id="PF02836"/>
    </source>
</evidence>
<dbReference type="Pfam" id="PF00067">
    <property type="entry name" value="p450"/>
    <property type="match status" value="1"/>
</dbReference>
<dbReference type="InterPro" id="IPR006103">
    <property type="entry name" value="Glyco_hydro_2_cat"/>
</dbReference>
<dbReference type="SUPFAM" id="SSF49373">
    <property type="entry name" value="Invasin/intimin cell-adhesion fragments"/>
    <property type="match status" value="1"/>
</dbReference>
<comment type="similarity">
    <text evidence="1">Belongs to the glycosyl hydrolase 2 family.</text>
</comment>
<dbReference type="InterPro" id="IPR032311">
    <property type="entry name" value="DUF4982"/>
</dbReference>
<evidence type="ECO:0000259" key="12">
    <source>
        <dbReference type="Pfam" id="PF18565"/>
    </source>
</evidence>
<keyword evidence="4" id="KW-0560">Oxidoreductase</keyword>
<dbReference type="PROSITE" id="PS00086">
    <property type="entry name" value="CYTOCHROME_P450"/>
    <property type="match status" value="1"/>
</dbReference>
<dbReference type="GO" id="GO:0005506">
    <property type="term" value="F:iron ion binding"/>
    <property type="evidence" value="ECO:0007669"/>
    <property type="project" value="InterPro"/>
</dbReference>
<dbReference type="Proteomes" id="UP000054342">
    <property type="component" value="Unassembled WGS sequence"/>
</dbReference>
<evidence type="ECO:0000313" key="13">
    <source>
        <dbReference type="EMBL" id="KIW57773.1"/>
    </source>
</evidence>
<dbReference type="InterPro" id="IPR048229">
    <property type="entry name" value="GalB-like"/>
</dbReference>
<dbReference type="InterPro" id="IPR001128">
    <property type="entry name" value="Cyt_P450"/>
</dbReference>
<dbReference type="Gene3D" id="1.10.630.10">
    <property type="entry name" value="Cytochrome P450"/>
    <property type="match status" value="1"/>
</dbReference>
<feature type="domain" description="Glycoside hydrolase family 2 catalytic" evidence="10">
    <location>
        <begin position="849"/>
        <end position="1029"/>
    </location>
</feature>
<feature type="binding site" description="axial binding residue" evidence="7">
    <location>
        <position position="517"/>
    </location>
    <ligand>
        <name>heme</name>
        <dbReference type="ChEBI" id="CHEBI:30413"/>
    </ligand>
    <ligandPart>
        <name>Fe</name>
        <dbReference type="ChEBI" id="CHEBI:18248"/>
    </ligandPart>
</feature>
<dbReference type="SUPFAM" id="SSF48264">
    <property type="entry name" value="Cytochrome P450"/>
    <property type="match status" value="1"/>
</dbReference>
<dbReference type="SUPFAM" id="SSF51445">
    <property type="entry name" value="(Trans)glycosidases"/>
    <property type="match status" value="1"/>
</dbReference>
<keyword evidence="3" id="KW-0378">Hydrolase</keyword>
<keyword evidence="6" id="KW-0326">Glycosidase</keyword>
<evidence type="ECO:0000259" key="11">
    <source>
        <dbReference type="Pfam" id="PF16355"/>
    </source>
</evidence>
<dbReference type="GO" id="GO:0016705">
    <property type="term" value="F:oxidoreductase activity, acting on paired donors, with incorporation or reduction of molecular oxygen"/>
    <property type="evidence" value="ECO:0007669"/>
    <property type="project" value="InterPro"/>
</dbReference>
<dbReference type="InterPro" id="IPR017972">
    <property type="entry name" value="Cyt_P450_CS"/>
</dbReference>
<evidence type="ECO:0000256" key="7">
    <source>
        <dbReference type="PIRSR" id="PIRSR602401-1"/>
    </source>
</evidence>
<feature type="transmembrane region" description="Helical" evidence="8">
    <location>
        <begin position="12"/>
        <end position="33"/>
    </location>
</feature>
<dbReference type="PRINTS" id="PR00385">
    <property type="entry name" value="P450"/>
</dbReference>
<dbReference type="Gene3D" id="2.60.120.260">
    <property type="entry name" value="Galactose-binding domain-like"/>
    <property type="match status" value="1"/>
</dbReference>
<evidence type="ECO:0000256" key="2">
    <source>
        <dbReference type="ARBA" id="ARBA00022723"/>
    </source>
</evidence>
<keyword evidence="8" id="KW-0812">Transmembrane</keyword>
<gene>
    <name evidence="13" type="ORF">PV05_02333</name>
</gene>
<dbReference type="InterPro" id="IPR002401">
    <property type="entry name" value="Cyt_P450_E_grp-I"/>
</dbReference>
<feature type="domain" description="Glycoside hydrolase family 2 immunoglobulin-like beta-sandwich" evidence="9">
    <location>
        <begin position="743"/>
        <end position="840"/>
    </location>
</feature>
<evidence type="ECO:0000256" key="6">
    <source>
        <dbReference type="ARBA" id="ARBA00023295"/>
    </source>
</evidence>
<evidence type="ECO:0000256" key="4">
    <source>
        <dbReference type="ARBA" id="ARBA00023002"/>
    </source>
</evidence>
<dbReference type="InterPro" id="IPR036156">
    <property type="entry name" value="Beta-gal/glucu_dom_sf"/>
</dbReference>
<evidence type="ECO:0000256" key="5">
    <source>
        <dbReference type="ARBA" id="ARBA00023004"/>
    </source>
</evidence>
<dbReference type="OrthoDB" id="1470350at2759"/>
<accession>A0A0D2EQ54</accession>
<dbReference type="PANTHER" id="PTHR42732">
    <property type="entry name" value="BETA-GALACTOSIDASE"/>
    <property type="match status" value="1"/>
</dbReference>
<dbReference type="GO" id="GO:0004553">
    <property type="term" value="F:hydrolase activity, hydrolyzing O-glycosyl compounds"/>
    <property type="evidence" value="ECO:0007669"/>
    <property type="project" value="InterPro"/>
</dbReference>
<dbReference type="InterPro" id="IPR040605">
    <property type="entry name" value="Glyco_hydro2_dom5"/>
</dbReference>
<dbReference type="Pfam" id="PF16355">
    <property type="entry name" value="DUF4982"/>
    <property type="match status" value="1"/>
</dbReference>
<evidence type="ECO:0000256" key="8">
    <source>
        <dbReference type="SAM" id="Phobius"/>
    </source>
</evidence>
<dbReference type="RefSeq" id="XP_013318357.1">
    <property type="nucleotide sequence ID" value="XM_013462903.1"/>
</dbReference>
<dbReference type="GO" id="GO:0005975">
    <property type="term" value="P:carbohydrate metabolic process"/>
    <property type="evidence" value="ECO:0007669"/>
    <property type="project" value="InterPro"/>
</dbReference>
<comment type="cofactor">
    <cofactor evidence="7">
        <name>heme</name>
        <dbReference type="ChEBI" id="CHEBI:30413"/>
    </cofactor>
</comment>
<dbReference type="GO" id="GO:0004497">
    <property type="term" value="F:monooxygenase activity"/>
    <property type="evidence" value="ECO:0007669"/>
    <property type="project" value="InterPro"/>
</dbReference>
<evidence type="ECO:0000259" key="9">
    <source>
        <dbReference type="Pfam" id="PF00703"/>
    </source>
</evidence>
<dbReference type="GO" id="GO:0020037">
    <property type="term" value="F:heme binding"/>
    <property type="evidence" value="ECO:0007669"/>
    <property type="project" value="InterPro"/>
</dbReference>
<organism evidence="13 14">
    <name type="scientific">Exophiala xenobiotica</name>
    <dbReference type="NCBI Taxonomy" id="348802"/>
    <lineage>
        <taxon>Eukaryota</taxon>
        <taxon>Fungi</taxon>
        <taxon>Dikarya</taxon>
        <taxon>Ascomycota</taxon>
        <taxon>Pezizomycotina</taxon>
        <taxon>Eurotiomycetes</taxon>
        <taxon>Chaetothyriomycetidae</taxon>
        <taxon>Chaetothyriales</taxon>
        <taxon>Herpotrichiellaceae</taxon>
        <taxon>Exophiala</taxon>
    </lineage>
</organism>
<keyword evidence="8" id="KW-1133">Transmembrane helix</keyword>
<dbReference type="PRINTS" id="PR00463">
    <property type="entry name" value="EP450I"/>
</dbReference>
<dbReference type="STRING" id="348802.A0A0D2EQ54"/>
<dbReference type="InterPro" id="IPR006102">
    <property type="entry name" value="Ig-like_GH2"/>
</dbReference>
<keyword evidence="8" id="KW-0472">Membrane</keyword>
<dbReference type="NCBIfam" id="NF041463">
    <property type="entry name" value="GalB"/>
    <property type="match status" value="1"/>
</dbReference>
<name>A0A0D2EQ54_9EURO</name>
<evidence type="ECO:0000256" key="1">
    <source>
        <dbReference type="ARBA" id="ARBA00007401"/>
    </source>
</evidence>
<sequence>MILTVAPSLSTWTWMGMIVLAILQLIVLVRRLLTPVSQVPGPFLTKISYVPIFAYDQRSERTAWTRRLHDKYGPVVRISPGEVSVASATGIRDVFSGSPASGGAYPKSKLFELFKHFGARNSFTSITSAQHGWRRKVIGSSYSQSAVLARETATGNIWRIAGNYIRYIEDNGIPVHGNVAARSVDVHTANTYFAGDGVSSYVLLNGLEGLPGNEKHRRLIIATQEKPADVLSYFHQEYRDFFNWLNSVKAFFRSLIPGCGPQLLSERTRVGDKDPKKLNSIWYGGTEYRDYTYHSYLDAKAKLKSIPQALNHGPITMKLASNVVTGEQIQQTNGPIVEDPSMRGFQSQRNFHKDAGAASEAMDHLIAGQDTTSETLSHALQALSILQNHAIQVKLRSEILSLDLPFDHGRPLNAEQLATIMKASYLDAVIKETLRLYPPHTTNIHRNVPSGGRVLDDWYLPGGTKVGTSAYIVHMNGEIFGRDVESWIPERWLLEDQDQVRKMEHALWAFGSGPRGCVGKHLAMVEMKILLSSLYRRYSTVPDELEEVPLESNRQHAQALAIGKLACRERIKLDIGWTFQRTETNPDGLTYDMRTGFPSTNDTWALKPWILPSANDFIKDPANFYLRPDGNPGSDVPFVQSSFDDSRWETVTLPHDCAIQGPFYSEGDPIVSPSMGRLPVYGVGWRSTRLDLTPYVNFGRDKQLAIRLENPTDSARWYPGAGLYRNVWLTKVDSTHVAQWGTYVISNNVSAQSATLDLTVQVENTAAIERDVEVMTDVYLFDPGARVAGEKVAEFTTAEVNVPAGQTQAITQQPNLYVAVTQLLAEGKVIDTYETTFGVRSLAWDPDAGLLVNGELIKLQGVNMHHDLGSLGAAFNVRAAERRLELLQDLGCNAIRMSHNPPAVELLDLTDQMGILVLDEIFDTWEYNKTAADIHLIFPEWHEADLRSFLRRDRNHASIIGWSYGNEAYEQYTNETGVALSEALRDILREEDSTRLSTASANYATPDLPFPRVLDMISLNYQGSGIRDTDAYSELRSKGIYRLPSYPPYHAMFPEKPLFSSETASALSSRGVYYFPVVNVNRALANDTSGGNSEQLQISAYELYTAGPGSSADKVFTAQDENPYVAGEFVWTGWDYLGEPTPYDGARSSYYGIIDLAGFKKDRFYIYQAHWRPDIKMAHILPHWAWPDRVGQVTPVHVFSAGDEAELFVNGKSQGRIQRQAYEYRFRWDEVVYQAGEVSVITYKDGKEWARDVVRTAGEAVALELEADRTSLTADGLDLSFITVKVVDSQGNLVPEANNTITFSLTGPGDIVATDNGDATDLTPFTFTVRDAFSGLAQGTVRGRAGVRGEITVTASTDGLQRASIVLEAH</sequence>
<keyword evidence="14" id="KW-1185">Reference proteome</keyword>
<feature type="domain" description="Glycoside hydrolase family 2" evidence="12">
    <location>
        <begin position="1263"/>
        <end position="1365"/>
    </location>
</feature>
<dbReference type="InterPro" id="IPR008964">
    <property type="entry name" value="Invasin/intimin_cell_adhesion"/>
</dbReference>
<dbReference type="Gene3D" id="3.20.20.80">
    <property type="entry name" value="Glycosidases"/>
    <property type="match status" value="1"/>
</dbReference>
<dbReference type="InterPro" id="IPR051913">
    <property type="entry name" value="GH2_Domain-Containing"/>
</dbReference>